<organism evidence="20">
    <name type="scientific">Habrocerus capillaricornis</name>
    <dbReference type="NCBI Taxonomy" id="66340"/>
    <lineage>
        <taxon>Eukaryota</taxon>
        <taxon>Metazoa</taxon>
        <taxon>Ecdysozoa</taxon>
        <taxon>Arthropoda</taxon>
        <taxon>Hexapoda</taxon>
        <taxon>Insecta</taxon>
        <taxon>Pterygota</taxon>
        <taxon>Neoptera</taxon>
        <taxon>Endopterygota</taxon>
        <taxon>Coleoptera</taxon>
        <taxon>Polyphaga</taxon>
        <taxon>Staphyliniformia</taxon>
        <taxon>Staphylinidae</taxon>
        <taxon>Tachyporinae group</taxon>
        <taxon>Habrocerinae</taxon>
        <taxon>Habrocerus</taxon>
    </lineage>
</organism>
<feature type="transmembrane region" description="Helical" evidence="18">
    <location>
        <begin position="58"/>
        <end position="77"/>
    </location>
</feature>
<feature type="transmembrane region" description="Helical" evidence="18">
    <location>
        <begin position="131"/>
        <end position="159"/>
    </location>
</feature>
<keyword evidence="12 18" id="KW-1133">Transmembrane helix</keyword>
<evidence type="ECO:0000256" key="18">
    <source>
        <dbReference type="RuleBase" id="RU003403"/>
    </source>
</evidence>
<dbReference type="EMBL" id="JX412795">
    <property type="protein sequence ID" value="ALO76928.1"/>
    <property type="molecule type" value="Genomic_DNA"/>
</dbReference>
<proteinExistence type="inferred from homology"/>
<evidence type="ECO:0000256" key="2">
    <source>
        <dbReference type="ARBA" id="ARBA00004448"/>
    </source>
</evidence>
<evidence type="ECO:0000259" key="19">
    <source>
        <dbReference type="Pfam" id="PF00361"/>
    </source>
</evidence>
<accession>A0A0S2MQC9</accession>
<keyword evidence="14 18" id="KW-0830">Ubiquinone</keyword>
<evidence type="ECO:0000256" key="7">
    <source>
        <dbReference type="ARBA" id="ARBA00022660"/>
    </source>
</evidence>
<dbReference type="InterPro" id="IPR001750">
    <property type="entry name" value="ND/Mrp_TM"/>
</dbReference>
<comment type="function">
    <text evidence="18">Core subunit of the mitochondrial membrane respiratory chain NADH dehydrogenase (Complex I) which catalyzes electron transfer from NADH through the respiratory chain, using ubiquinone as an electron acceptor. Essential for the catalytic activity and assembly of complex I.</text>
</comment>
<sequence>MLFYKIIFFTSLVTGSMISISSNTWMGMWMGLEINLLSIIPLMNNNKNIFASEASMKYFVTQALASSIIMFSIIMMCKFKSFIWLNNSFMMTFNSALLTKMGTAPFHFWFPEVLEGLSWMNCLILLTWQKIAPMVLIMFNLSFPLFFSIIIVTCMLVGGIMGFNQISMRKIMAYSSINHIGWMLAAMFFINSIWTYYFIIYSMISINLIFMLKILNIFFIKQLISINLNFVSKFLFIFNFMSLGGLPPFLGFMPKWMTIQNLINSNHLFLSFSMIILTLITLFYYMRVIYSTLMFNTNQLNFQQKINFNSFSMISINFFSILGLIICTNLFNFL</sequence>
<evidence type="ECO:0000313" key="20">
    <source>
        <dbReference type="EMBL" id="ALO76928.1"/>
    </source>
</evidence>
<feature type="transmembrane region" description="Helical" evidence="18">
    <location>
        <begin position="196"/>
        <end position="218"/>
    </location>
</feature>
<comment type="function">
    <text evidence="1">Core subunit of the mitochondrial membrane respiratory chain NADH dehydrogenase (Complex I) that is believed to belong to the minimal assembly required for catalysis. Complex I functions in the transfer of electrons from NADH to the respiratory chain. The immediate electron acceptor for the enzyme is believed to be ubiquinone.</text>
</comment>
<keyword evidence="11 18" id="KW-0249">Electron transport</keyword>
<comment type="subcellular location">
    <subcellularLocation>
        <location evidence="2 18">Mitochondrion inner membrane</location>
        <topology evidence="2 18">Multi-pass membrane protein</topology>
    </subcellularLocation>
</comment>
<feature type="transmembrane region" description="Helical" evidence="18">
    <location>
        <begin position="270"/>
        <end position="290"/>
    </location>
</feature>
<evidence type="ECO:0000256" key="6">
    <source>
        <dbReference type="ARBA" id="ARBA00022448"/>
    </source>
</evidence>
<geneLocation type="mitochondrion" evidence="20"/>
<feature type="transmembrane region" description="Helical" evidence="18">
    <location>
        <begin position="311"/>
        <end position="331"/>
    </location>
</feature>
<evidence type="ECO:0000256" key="3">
    <source>
        <dbReference type="ARBA" id="ARBA00007012"/>
    </source>
</evidence>
<keyword evidence="9 18" id="KW-0999">Mitochondrion inner membrane</keyword>
<dbReference type="Pfam" id="PF00361">
    <property type="entry name" value="Proton_antipo_M"/>
    <property type="match status" value="1"/>
</dbReference>
<dbReference type="InterPro" id="IPR050175">
    <property type="entry name" value="Complex_I_Subunit_2"/>
</dbReference>
<evidence type="ECO:0000256" key="1">
    <source>
        <dbReference type="ARBA" id="ARBA00003257"/>
    </source>
</evidence>
<protein>
    <recommendedName>
        <fullName evidence="5 18">NADH-ubiquinone oxidoreductase chain 2</fullName>
        <ecNumber evidence="4 18">7.1.1.2</ecNumber>
    </recommendedName>
</protein>
<evidence type="ECO:0000256" key="11">
    <source>
        <dbReference type="ARBA" id="ARBA00022982"/>
    </source>
</evidence>
<dbReference type="EC" id="7.1.1.2" evidence="4 18"/>
<keyword evidence="10 18" id="KW-1278">Translocase</keyword>
<evidence type="ECO:0000256" key="12">
    <source>
        <dbReference type="ARBA" id="ARBA00022989"/>
    </source>
</evidence>
<dbReference type="PANTHER" id="PTHR46552">
    <property type="entry name" value="NADH-UBIQUINONE OXIDOREDUCTASE CHAIN 2"/>
    <property type="match status" value="1"/>
</dbReference>
<evidence type="ECO:0000256" key="16">
    <source>
        <dbReference type="ARBA" id="ARBA00023136"/>
    </source>
</evidence>
<reference evidence="20" key="1">
    <citation type="submission" date="2012-06" db="EMBL/GenBank/DDBJ databases">
        <title>Mitogenomics of the Coleoptera under dense taxon sampling.</title>
        <authorList>
            <person name="Timmermans M.J.T.N."/>
            <person name="Lim J."/>
            <person name="Dodsworth S."/>
            <person name="Haran J."/>
            <person name="Ahrens D."/>
            <person name="Bocak L."/>
            <person name="London A."/>
            <person name="Culverwell L."/>
            <person name="Vogler A.P."/>
        </authorList>
    </citation>
    <scope>NUCLEOTIDE SEQUENCE</scope>
</reference>
<dbReference type="PANTHER" id="PTHR46552:SF1">
    <property type="entry name" value="NADH-UBIQUINONE OXIDOREDUCTASE CHAIN 2"/>
    <property type="match status" value="1"/>
</dbReference>
<keyword evidence="16 18" id="KW-0472">Membrane</keyword>
<gene>
    <name evidence="20" type="primary">nad2</name>
</gene>
<dbReference type="AlphaFoldDB" id="A0A0S2MQC9"/>
<dbReference type="PRINTS" id="PR01436">
    <property type="entry name" value="NADHDHGNASE2"/>
</dbReference>
<name>A0A0S2MQC9_9COLE</name>
<evidence type="ECO:0000256" key="13">
    <source>
        <dbReference type="ARBA" id="ARBA00023027"/>
    </source>
</evidence>
<evidence type="ECO:0000256" key="17">
    <source>
        <dbReference type="ARBA" id="ARBA00049551"/>
    </source>
</evidence>
<evidence type="ECO:0000256" key="5">
    <source>
        <dbReference type="ARBA" id="ARBA00021008"/>
    </source>
</evidence>
<evidence type="ECO:0000256" key="15">
    <source>
        <dbReference type="ARBA" id="ARBA00023128"/>
    </source>
</evidence>
<evidence type="ECO:0000256" key="4">
    <source>
        <dbReference type="ARBA" id="ARBA00012944"/>
    </source>
</evidence>
<feature type="transmembrane region" description="Helical" evidence="18">
    <location>
        <begin position="171"/>
        <end position="190"/>
    </location>
</feature>
<comment type="similarity">
    <text evidence="3 18">Belongs to the complex I subunit 2 family.</text>
</comment>
<comment type="catalytic activity">
    <reaction evidence="17 18">
        <text>a ubiquinone + NADH + 5 H(+)(in) = a ubiquinol + NAD(+) + 4 H(+)(out)</text>
        <dbReference type="Rhea" id="RHEA:29091"/>
        <dbReference type="Rhea" id="RHEA-COMP:9565"/>
        <dbReference type="Rhea" id="RHEA-COMP:9566"/>
        <dbReference type="ChEBI" id="CHEBI:15378"/>
        <dbReference type="ChEBI" id="CHEBI:16389"/>
        <dbReference type="ChEBI" id="CHEBI:17976"/>
        <dbReference type="ChEBI" id="CHEBI:57540"/>
        <dbReference type="ChEBI" id="CHEBI:57945"/>
        <dbReference type="EC" id="7.1.1.2"/>
    </reaction>
</comment>
<evidence type="ECO:0000256" key="14">
    <source>
        <dbReference type="ARBA" id="ARBA00023075"/>
    </source>
</evidence>
<evidence type="ECO:0000256" key="10">
    <source>
        <dbReference type="ARBA" id="ARBA00022967"/>
    </source>
</evidence>
<dbReference type="InterPro" id="IPR003917">
    <property type="entry name" value="NADH_UbQ_OxRdtase_chain2"/>
</dbReference>
<dbReference type="GO" id="GO:0006120">
    <property type="term" value="P:mitochondrial electron transport, NADH to ubiquinone"/>
    <property type="evidence" value="ECO:0007669"/>
    <property type="project" value="InterPro"/>
</dbReference>
<feature type="transmembrane region" description="Helical" evidence="18">
    <location>
        <begin position="230"/>
        <end position="250"/>
    </location>
</feature>
<keyword evidence="6" id="KW-0813">Transport</keyword>
<dbReference type="GO" id="GO:0008137">
    <property type="term" value="F:NADH dehydrogenase (ubiquinone) activity"/>
    <property type="evidence" value="ECO:0007669"/>
    <property type="project" value="UniProtKB-EC"/>
</dbReference>
<evidence type="ECO:0000256" key="8">
    <source>
        <dbReference type="ARBA" id="ARBA00022692"/>
    </source>
</evidence>
<feature type="transmembrane region" description="Helical" evidence="18">
    <location>
        <begin position="7"/>
        <end position="28"/>
    </location>
</feature>
<evidence type="ECO:0000256" key="9">
    <source>
        <dbReference type="ARBA" id="ARBA00022792"/>
    </source>
</evidence>
<feature type="domain" description="NADH:quinone oxidoreductase/Mrp antiporter transmembrane" evidence="19">
    <location>
        <begin position="22"/>
        <end position="281"/>
    </location>
</feature>
<dbReference type="GO" id="GO:0005743">
    <property type="term" value="C:mitochondrial inner membrane"/>
    <property type="evidence" value="ECO:0007669"/>
    <property type="project" value="UniProtKB-SubCell"/>
</dbReference>
<keyword evidence="13 18" id="KW-0520">NAD</keyword>
<keyword evidence="7 18" id="KW-0679">Respiratory chain</keyword>
<keyword evidence="15 18" id="KW-0496">Mitochondrion</keyword>
<keyword evidence="8 18" id="KW-0812">Transmembrane</keyword>